<evidence type="ECO:0000313" key="1">
    <source>
        <dbReference type="EMBL" id="KAI7735797.1"/>
    </source>
</evidence>
<proteinExistence type="predicted"/>
<dbReference type="EMBL" id="JAMZMK010009435">
    <property type="protein sequence ID" value="KAI7735797.1"/>
    <property type="molecule type" value="Genomic_DNA"/>
</dbReference>
<keyword evidence="2" id="KW-1185">Reference proteome</keyword>
<accession>A0AAD5C5W0</accession>
<name>A0AAD5C5W0_AMBAR</name>
<protein>
    <submittedName>
        <fullName evidence="1">Uncharacterized protein</fullName>
    </submittedName>
</protein>
<sequence length="120" mass="13501">ILSPTFHLQPPLKLSQPLLAIPHSTSRLEISQSREPPMAMMTEGVTASPVLCHSRQRCSEYGLVRLSDILIPVEYDVTEVFNVHRFTCSLTLSVAKLAVYIALNQDFEAELRSTDDEFQL</sequence>
<reference evidence="1" key="1">
    <citation type="submission" date="2022-06" db="EMBL/GenBank/DDBJ databases">
        <title>Uncovering the hologenomic basis of an extraordinary plant invasion.</title>
        <authorList>
            <person name="Bieker V.C."/>
            <person name="Martin M.D."/>
            <person name="Gilbert T."/>
            <person name="Hodgins K."/>
            <person name="Battlay P."/>
            <person name="Petersen B."/>
            <person name="Wilson J."/>
        </authorList>
    </citation>
    <scope>NUCLEOTIDE SEQUENCE</scope>
    <source>
        <strain evidence="1">AA19_3_7</strain>
        <tissue evidence="1">Leaf</tissue>
    </source>
</reference>
<organism evidence="1 2">
    <name type="scientific">Ambrosia artemisiifolia</name>
    <name type="common">Common ragweed</name>
    <dbReference type="NCBI Taxonomy" id="4212"/>
    <lineage>
        <taxon>Eukaryota</taxon>
        <taxon>Viridiplantae</taxon>
        <taxon>Streptophyta</taxon>
        <taxon>Embryophyta</taxon>
        <taxon>Tracheophyta</taxon>
        <taxon>Spermatophyta</taxon>
        <taxon>Magnoliopsida</taxon>
        <taxon>eudicotyledons</taxon>
        <taxon>Gunneridae</taxon>
        <taxon>Pentapetalae</taxon>
        <taxon>asterids</taxon>
        <taxon>campanulids</taxon>
        <taxon>Asterales</taxon>
        <taxon>Asteraceae</taxon>
        <taxon>Asteroideae</taxon>
        <taxon>Heliantheae alliance</taxon>
        <taxon>Heliantheae</taxon>
        <taxon>Ambrosia</taxon>
    </lineage>
</organism>
<dbReference type="Proteomes" id="UP001206925">
    <property type="component" value="Unassembled WGS sequence"/>
</dbReference>
<gene>
    <name evidence="1" type="ORF">M8C21_000559</name>
</gene>
<feature type="non-terminal residue" evidence="1">
    <location>
        <position position="120"/>
    </location>
</feature>
<evidence type="ECO:0000313" key="2">
    <source>
        <dbReference type="Proteomes" id="UP001206925"/>
    </source>
</evidence>
<comment type="caution">
    <text evidence="1">The sequence shown here is derived from an EMBL/GenBank/DDBJ whole genome shotgun (WGS) entry which is preliminary data.</text>
</comment>
<dbReference type="AlphaFoldDB" id="A0AAD5C5W0"/>